<keyword evidence="7 11" id="KW-1133">Transmembrane helix</keyword>
<dbReference type="InterPro" id="IPR002543">
    <property type="entry name" value="FtsK_dom"/>
</dbReference>
<feature type="region of interest" description="Disordered" evidence="10">
    <location>
        <begin position="736"/>
        <end position="755"/>
    </location>
</feature>
<dbReference type="InterPro" id="IPR003593">
    <property type="entry name" value="AAA+_ATPase"/>
</dbReference>
<evidence type="ECO:0000256" key="5">
    <source>
        <dbReference type="ARBA" id="ARBA00022741"/>
    </source>
</evidence>
<feature type="domain" description="FtsK" evidence="12">
    <location>
        <begin position="459"/>
        <end position="659"/>
    </location>
</feature>
<evidence type="ECO:0000256" key="10">
    <source>
        <dbReference type="SAM" id="MobiDB-lite"/>
    </source>
</evidence>
<dbReference type="GO" id="GO:0005524">
    <property type="term" value="F:ATP binding"/>
    <property type="evidence" value="ECO:0007669"/>
    <property type="project" value="UniProtKB-UniRule"/>
</dbReference>
<dbReference type="Gene3D" id="3.40.50.300">
    <property type="entry name" value="P-loop containing nucleotide triphosphate hydrolases"/>
    <property type="match status" value="3"/>
</dbReference>
<evidence type="ECO:0000313" key="13">
    <source>
        <dbReference type="EMBL" id="APE36908.1"/>
    </source>
</evidence>
<dbReference type="NCBIfam" id="TIGR03924">
    <property type="entry name" value="T7SS_EccC_a"/>
    <property type="match status" value="1"/>
</dbReference>
<dbReference type="InterPro" id="IPR023837">
    <property type="entry name" value="EccCb-like_Actinobacteria"/>
</dbReference>
<feature type="compositionally biased region" description="Low complexity" evidence="10">
    <location>
        <begin position="700"/>
        <end position="711"/>
    </location>
</feature>
<dbReference type="OrthoDB" id="9807790at2"/>
<feature type="compositionally biased region" description="Low complexity" evidence="10">
    <location>
        <begin position="736"/>
        <end position="746"/>
    </location>
</feature>
<evidence type="ECO:0000256" key="4">
    <source>
        <dbReference type="ARBA" id="ARBA00022737"/>
    </source>
</evidence>
<dbReference type="SMART" id="SM00382">
    <property type="entry name" value="AAA"/>
    <property type="match status" value="3"/>
</dbReference>
<evidence type="ECO:0000256" key="7">
    <source>
        <dbReference type="ARBA" id="ARBA00022989"/>
    </source>
</evidence>
<gene>
    <name evidence="13" type="ORF">BOX37_26580</name>
</gene>
<evidence type="ECO:0000259" key="12">
    <source>
        <dbReference type="PROSITE" id="PS50901"/>
    </source>
</evidence>
<reference evidence="13" key="1">
    <citation type="submission" date="2016-11" db="EMBL/GenBank/DDBJ databases">
        <authorList>
            <person name="Jaros S."/>
            <person name="Januszkiewicz K."/>
            <person name="Wedrychowicz H."/>
        </authorList>
    </citation>
    <scope>NUCLEOTIDE SEQUENCE [LARGE SCALE GENOMIC DNA]</scope>
    <source>
        <strain evidence="13">Y48</strain>
    </source>
</reference>
<dbReference type="EMBL" id="CP018082">
    <property type="protein sequence ID" value="APE36908.1"/>
    <property type="molecule type" value="Genomic_DNA"/>
</dbReference>
<keyword evidence="4" id="KW-0677">Repeat</keyword>
<dbReference type="RefSeq" id="WP_071930093.1">
    <property type="nucleotide sequence ID" value="NZ_CP018082.1"/>
</dbReference>
<keyword evidence="14" id="KW-1185">Reference proteome</keyword>
<feature type="binding site" evidence="9">
    <location>
        <begin position="833"/>
        <end position="840"/>
    </location>
    <ligand>
        <name>ATP</name>
        <dbReference type="ChEBI" id="CHEBI:30616"/>
    </ligand>
</feature>
<feature type="transmembrane region" description="Helical" evidence="11">
    <location>
        <begin position="44"/>
        <end position="62"/>
    </location>
</feature>
<dbReference type="InterPro" id="IPR023836">
    <property type="entry name" value="EccCa-like_Actinobacteria"/>
</dbReference>
<keyword evidence="13" id="KW-0132">Cell division</keyword>
<keyword evidence="13" id="KW-0131">Cell cycle</keyword>
<evidence type="ECO:0000256" key="11">
    <source>
        <dbReference type="SAM" id="Phobius"/>
    </source>
</evidence>
<feature type="domain" description="FtsK" evidence="12">
    <location>
        <begin position="814"/>
        <end position="1014"/>
    </location>
</feature>
<keyword evidence="3 11" id="KW-0812">Transmembrane</keyword>
<dbReference type="KEGG" id="nsl:BOX37_26580"/>
<dbReference type="InterPro" id="IPR050206">
    <property type="entry name" value="FtsK/SpoIIIE/SftA"/>
</dbReference>
<dbReference type="InterPro" id="IPR027417">
    <property type="entry name" value="P-loop_NTPase"/>
</dbReference>
<evidence type="ECO:0000256" key="6">
    <source>
        <dbReference type="ARBA" id="ARBA00022840"/>
    </source>
</evidence>
<evidence type="ECO:0000256" key="9">
    <source>
        <dbReference type="PROSITE-ProRule" id="PRU00289"/>
    </source>
</evidence>
<feature type="region of interest" description="Disordered" evidence="10">
    <location>
        <begin position="700"/>
        <end position="728"/>
    </location>
</feature>
<comment type="subcellular location">
    <subcellularLocation>
        <location evidence="1">Cell membrane</location>
        <topology evidence="1">Multi-pass membrane protein</topology>
    </subcellularLocation>
</comment>
<name>A0A1J0VXX4_9NOCA</name>
<dbReference type="PANTHER" id="PTHR22683:SF1">
    <property type="entry name" value="TYPE VII SECRETION SYSTEM PROTEIN ESSC"/>
    <property type="match status" value="1"/>
</dbReference>
<feature type="binding site" evidence="9">
    <location>
        <begin position="482"/>
        <end position="489"/>
    </location>
    <ligand>
        <name>ATP</name>
        <dbReference type="ChEBI" id="CHEBI:30616"/>
    </ligand>
</feature>
<keyword evidence="2" id="KW-1003">Cell membrane</keyword>
<proteinExistence type="predicted"/>
<evidence type="ECO:0000256" key="3">
    <source>
        <dbReference type="ARBA" id="ARBA00022692"/>
    </source>
</evidence>
<feature type="domain" description="FtsK" evidence="12">
    <location>
        <begin position="1114"/>
        <end position="1299"/>
    </location>
</feature>
<dbReference type="GO" id="GO:0005886">
    <property type="term" value="C:plasma membrane"/>
    <property type="evidence" value="ECO:0007669"/>
    <property type="project" value="UniProtKB-SubCell"/>
</dbReference>
<feature type="transmembrane region" description="Helical" evidence="11">
    <location>
        <begin position="74"/>
        <end position="94"/>
    </location>
</feature>
<feature type="binding site" evidence="9">
    <location>
        <begin position="1134"/>
        <end position="1141"/>
    </location>
    <ligand>
        <name>ATP</name>
        <dbReference type="ChEBI" id="CHEBI:30616"/>
    </ligand>
</feature>
<evidence type="ECO:0000313" key="14">
    <source>
        <dbReference type="Proteomes" id="UP000183810"/>
    </source>
</evidence>
<organism evidence="13 14">
    <name type="scientific">Nocardia mangyaensis</name>
    <dbReference type="NCBI Taxonomy" id="2213200"/>
    <lineage>
        <taxon>Bacteria</taxon>
        <taxon>Bacillati</taxon>
        <taxon>Actinomycetota</taxon>
        <taxon>Actinomycetes</taxon>
        <taxon>Mycobacteriales</taxon>
        <taxon>Nocardiaceae</taxon>
        <taxon>Nocardia</taxon>
    </lineage>
</organism>
<evidence type="ECO:0000256" key="2">
    <source>
        <dbReference type="ARBA" id="ARBA00022475"/>
    </source>
</evidence>
<dbReference type="NCBIfam" id="TIGR03925">
    <property type="entry name" value="T7SS_EccC_b"/>
    <property type="match status" value="1"/>
</dbReference>
<evidence type="ECO:0000256" key="1">
    <source>
        <dbReference type="ARBA" id="ARBA00004651"/>
    </source>
</evidence>
<keyword evidence="8 11" id="KW-0472">Membrane</keyword>
<evidence type="ECO:0000256" key="8">
    <source>
        <dbReference type="ARBA" id="ARBA00023136"/>
    </source>
</evidence>
<keyword evidence="6 9" id="KW-0067">ATP-binding</keyword>
<sequence>MTTTRRFVRPAKMVAGPKAPAVAELKLQPPTELPRPVPASKLKMILPVIMVAAMIGMVAMMFSSGRTMSPMMLFFPMMMLVSMVGMMGGGLAGGGGKGTAAEVNEDRKDYLRSITDHRKTVHDAEAELHRFLRYAHPGPAEVGNLVGGKRMWEIQAPHPQFLRVRIGLGRIANQVRVIVPEAAPTSDLDPVGVVEITRFAKAYSTVGGMPVAMNLLSTPQVVFDGDPDAVTALVRSMIAEIVVLHGPDQVAVAAALQEPDAPEWSWLKWLPHSQHRDATDGIGSGRMVYRTVGDIRAKVLAQFNRGPFSTTAEPAVDKKHLVLIVDVDGPANERDISGIEGCTWIRIGGTEQPLPRSLRFTVGADRTISEVTARSTRQVGVADRMSVSAMAALARSVSPYRLASVVEAVAAEQASGGTSWQEMVGIVDPGAIRIDRQWPPRRDSDRARLSIPFGYDPAGAAVFLDIKESAEEGMGPHGMCVGATGSGKSEFLRTLVLSAVATHSPDTLNLLLVDFKGGATFLGFDRLSHVTAVVTNMEEESDLVTRMEDVINGEMARRQRILRDAGNFANVADYEKAREQGADLAPLPTLFIILDEFAELLEQYPDFAKLFVAIGRLGRSLRIHLLLSSQKVPSNRMGELEAHLSYRVALRTNQTSDSRDAIGTADAYHLPKKPGSGYLRVGAGDLQRFQAAYVGESWTAPSVASPGAAAPHRARRPGGGYRPPQLFTATPVADVRPPVVEPEQPAAPDPEPEDDPITVMETVLQQLAGHGRPAHKMWLPPLTVPPTLDRLTAAVEPGGLRVPMAIVDKPRQQRQDVWSVDLSGAGGHAAIVGGPQSGKSTALQTLILSAALTHTPEQVQFYCLDFSGGLAALRNLPHVGSVALPRDADRIRRTIALINNLLASRQALFAELGIDSMREFRRRMAAPETSAELAAHDRHGDVFLVVDGWDIGFTVTGPYYDEYMPTLEALALQGLNYGIHLVISSSRWAAIRPAMKDMLQTRVELRLGDLTDTAFNSHRNLVAAIPPNRPGRCISVDALHMLTALPRIDGVGDAESAAEGLTGAIEHLSRVYPGRKAPAVKLLPSQIGWSEIHAGRPAPQTLAQRLVVPFGVRESDLSVASVDFGVSTHMIVLGSSGSGKSTVIAAFLESIRRQFTPDQARVLLVDYRRRHMDAIDDEQRIGYLTTERDLADGLPAFAAKMRSRRAPDGVTSQQLKDRSWWSGPEIFLVIDDYHMVAQRGMMNPLDPIKDIIVDGRDTGLHVIAARNIAQADSALYDNILGQMKNLNSSGLVMDGSKLDGILIGDVKPAKQPPGRGIFVEPLHARKDLVQAAWEPEQEG</sequence>
<dbReference type="GO" id="GO:0051301">
    <property type="term" value="P:cell division"/>
    <property type="evidence" value="ECO:0007669"/>
    <property type="project" value="UniProtKB-KW"/>
</dbReference>
<dbReference type="Pfam" id="PF01580">
    <property type="entry name" value="FtsK_SpoIIIE"/>
    <property type="match status" value="3"/>
</dbReference>
<keyword evidence="5 9" id="KW-0547">Nucleotide-binding</keyword>
<accession>A0A1J0VXX4</accession>
<dbReference type="SUPFAM" id="SSF52540">
    <property type="entry name" value="P-loop containing nucleoside triphosphate hydrolases"/>
    <property type="match status" value="3"/>
</dbReference>
<dbReference type="Proteomes" id="UP000183810">
    <property type="component" value="Chromosome"/>
</dbReference>
<dbReference type="GO" id="GO:0003677">
    <property type="term" value="F:DNA binding"/>
    <property type="evidence" value="ECO:0007669"/>
    <property type="project" value="InterPro"/>
</dbReference>
<dbReference type="PROSITE" id="PS50901">
    <property type="entry name" value="FTSK"/>
    <property type="match status" value="3"/>
</dbReference>
<dbReference type="PANTHER" id="PTHR22683">
    <property type="entry name" value="SPORULATION PROTEIN RELATED"/>
    <property type="match status" value="1"/>
</dbReference>
<protein>
    <submittedName>
        <fullName evidence="13">Cell division protein FtsK</fullName>
    </submittedName>
</protein>